<sequence length="175" mass="20106">MGQRFHEKLEKNKQEQLHAYGKNNEQHTLDLEIDRHFYFDVGSAGKDAPEANQGKSMPEKKPSVSNRKRSWTGIQKAQRRKSKAAMHMNVLAGTLRVRTRVHSMMMLPTLTTVTTKTTFLKLSNNPDPRRRPSKLTLELAAYVGQHQTQAVEPAVATEYTDDRGEVLRKSKLRHW</sequence>
<gene>
    <name evidence="2" type="ORF">JG687_00013655</name>
</gene>
<comment type="caution">
    <text evidence="2">The sequence shown here is derived from an EMBL/GenBank/DDBJ whole genome shotgun (WGS) entry which is preliminary data.</text>
</comment>
<accession>A0A8T1TYN0</accession>
<feature type="region of interest" description="Disordered" evidence="1">
    <location>
        <begin position="42"/>
        <end position="81"/>
    </location>
</feature>
<evidence type="ECO:0000313" key="2">
    <source>
        <dbReference type="EMBL" id="KAG6951366.1"/>
    </source>
</evidence>
<evidence type="ECO:0000313" key="3">
    <source>
        <dbReference type="Proteomes" id="UP000688947"/>
    </source>
</evidence>
<dbReference type="OrthoDB" id="10286069at2759"/>
<name>A0A8T1TYN0_9STRA</name>
<dbReference type="AlphaFoldDB" id="A0A8T1TYN0"/>
<protein>
    <submittedName>
        <fullName evidence="2">Uncharacterized protein</fullName>
    </submittedName>
</protein>
<feature type="compositionally biased region" description="Basic and acidic residues" evidence="1">
    <location>
        <begin position="1"/>
        <end position="16"/>
    </location>
</feature>
<reference evidence="2" key="1">
    <citation type="submission" date="2021-01" db="EMBL/GenBank/DDBJ databases">
        <title>Phytophthora aleatoria, a newly-described species from Pinus radiata is distinct from Phytophthora cactorum isolates based on comparative genomics.</title>
        <authorList>
            <person name="Mcdougal R."/>
            <person name="Panda P."/>
            <person name="Williams N."/>
            <person name="Studholme D.J."/>
        </authorList>
    </citation>
    <scope>NUCLEOTIDE SEQUENCE</scope>
    <source>
        <strain evidence="2">NZFS 3830</strain>
    </source>
</reference>
<dbReference type="VEuPathDB" id="FungiDB:PC110_g17203"/>
<dbReference type="EMBL" id="JAENGZ010001022">
    <property type="protein sequence ID" value="KAG6951366.1"/>
    <property type="molecule type" value="Genomic_DNA"/>
</dbReference>
<proteinExistence type="predicted"/>
<organism evidence="2 3">
    <name type="scientific">Phytophthora cactorum</name>
    <dbReference type="NCBI Taxonomy" id="29920"/>
    <lineage>
        <taxon>Eukaryota</taxon>
        <taxon>Sar</taxon>
        <taxon>Stramenopiles</taxon>
        <taxon>Oomycota</taxon>
        <taxon>Peronosporomycetes</taxon>
        <taxon>Peronosporales</taxon>
        <taxon>Peronosporaceae</taxon>
        <taxon>Phytophthora</taxon>
    </lineage>
</organism>
<dbReference type="Proteomes" id="UP000688947">
    <property type="component" value="Unassembled WGS sequence"/>
</dbReference>
<evidence type="ECO:0000256" key="1">
    <source>
        <dbReference type="SAM" id="MobiDB-lite"/>
    </source>
</evidence>
<feature type="region of interest" description="Disordered" evidence="1">
    <location>
        <begin position="1"/>
        <end position="23"/>
    </location>
</feature>